<dbReference type="Gene3D" id="3.90.550.10">
    <property type="entry name" value="Spore Coat Polysaccharide Biosynthesis Protein SpsA, Chain A"/>
    <property type="match status" value="1"/>
</dbReference>
<keyword evidence="1" id="KW-0460">Magnesium</keyword>
<dbReference type="InterPro" id="IPR025877">
    <property type="entry name" value="MobA-like_NTP_Trfase"/>
</dbReference>
<dbReference type="PANTHER" id="PTHR43777">
    <property type="entry name" value="MOLYBDENUM COFACTOR CYTIDYLYLTRANSFERASE"/>
    <property type="match status" value="1"/>
</dbReference>
<name>A0A7X1PK85_9PSED</name>
<gene>
    <name evidence="3" type="ORF">GDH07_07420</name>
</gene>
<dbReference type="CDD" id="cd04182">
    <property type="entry name" value="GT_2_like_f"/>
    <property type="match status" value="1"/>
</dbReference>
<accession>A0A7X1PK85</accession>
<evidence type="ECO:0000313" key="4">
    <source>
        <dbReference type="Proteomes" id="UP000486534"/>
    </source>
</evidence>
<organism evidence="3 4">
    <name type="scientific">Pseudomonas piscis</name>
    <dbReference type="NCBI Taxonomy" id="2614538"/>
    <lineage>
        <taxon>Bacteria</taxon>
        <taxon>Pseudomonadati</taxon>
        <taxon>Pseudomonadota</taxon>
        <taxon>Gammaproteobacteria</taxon>
        <taxon>Pseudomonadales</taxon>
        <taxon>Pseudomonadaceae</taxon>
        <taxon>Pseudomonas</taxon>
    </lineage>
</organism>
<evidence type="ECO:0000256" key="1">
    <source>
        <dbReference type="ARBA" id="ARBA00022842"/>
    </source>
</evidence>
<dbReference type="PANTHER" id="PTHR43777:SF1">
    <property type="entry name" value="MOLYBDENUM COFACTOR CYTIDYLYLTRANSFERASE"/>
    <property type="match status" value="1"/>
</dbReference>
<dbReference type="SUPFAM" id="SSF53448">
    <property type="entry name" value="Nucleotide-diphospho-sugar transferases"/>
    <property type="match status" value="1"/>
</dbReference>
<proteinExistence type="predicted"/>
<dbReference type="RefSeq" id="WP_152897047.1">
    <property type="nucleotide sequence ID" value="NZ_WHUV01000001.1"/>
</dbReference>
<evidence type="ECO:0000259" key="2">
    <source>
        <dbReference type="Pfam" id="PF12804"/>
    </source>
</evidence>
<dbReference type="AlphaFoldDB" id="A0A7X1PK85"/>
<dbReference type="Pfam" id="PF12804">
    <property type="entry name" value="NTP_transf_3"/>
    <property type="match status" value="1"/>
</dbReference>
<dbReference type="GO" id="GO:0016779">
    <property type="term" value="F:nucleotidyltransferase activity"/>
    <property type="evidence" value="ECO:0007669"/>
    <property type="project" value="UniProtKB-ARBA"/>
</dbReference>
<dbReference type="EMBL" id="WHUV01000001">
    <property type="protein sequence ID" value="MQA53153.1"/>
    <property type="molecule type" value="Genomic_DNA"/>
</dbReference>
<keyword evidence="3" id="KW-0808">Transferase</keyword>
<feature type="domain" description="MobA-like NTP transferase" evidence="2">
    <location>
        <begin position="7"/>
        <end position="170"/>
    </location>
</feature>
<comment type="caution">
    <text evidence="3">The sequence shown here is derived from an EMBL/GenBank/DDBJ whole genome shotgun (WGS) entry which is preliminary data.</text>
</comment>
<reference evidence="3 4" key="1">
    <citation type="submission" date="2019-10" db="EMBL/GenBank/DDBJ databases">
        <title>Pseudomonas dajingensis sp. nov., isolated from the profound head ulcers of farmed Murray cod (Maccullochella peelii peelii).</title>
        <authorList>
            <person name="Liu Y."/>
        </authorList>
    </citation>
    <scope>NUCLEOTIDE SEQUENCE [LARGE SCALE GENOMIC DNA]</scope>
    <source>
        <strain evidence="3 4">MC042</strain>
    </source>
</reference>
<dbReference type="InterPro" id="IPR029044">
    <property type="entry name" value="Nucleotide-diphossugar_trans"/>
</dbReference>
<evidence type="ECO:0000313" key="3">
    <source>
        <dbReference type="EMBL" id="MQA53153.1"/>
    </source>
</evidence>
<sequence>MSLLPCALILAAGQGRRYQDVAGHGQDKLLAPCLGRDGVLRPVLEQALVNLPGEIVHRVLVTTAHRPQVLALGRAHGCEVLQLESAGMGHSLAAVVSAAAEAKGWLVVLGDMPFIQADTIRQVVEAMQPGRICVPRHGDELGHPVGFGRAYGQALLGLAGDRGGRSLFASGTVVEVPVSDPGVLWDVDVPQALDYRQG</sequence>
<protein>
    <submittedName>
        <fullName evidence="3">NTP transferase domain-containing protein</fullName>
    </submittedName>
</protein>
<dbReference type="Proteomes" id="UP000486534">
    <property type="component" value="Unassembled WGS sequence"/>
</dbReference>